<dbReference type="Proteomes" id="UP000823933">
    <property type="component" value="Unassembled WGS sequence"/>
</dbReference>
<accession>A0A9D1QB26</accession>
<comment type="caution">
    <text evidence="1">The sequence shown here is derived from an EMBL/GenBank/DDBJ whole genome shotgun (WGS) entry which is preliminary data.</text>
</comment>
<evidence type="ECO:0000313" key="1">
    <source>
        <dbReference type="EMBL" id="HIW09471.1"/>
    </source>
</evidence>
<reference evidence="1" key="1">
    <citation type="journal article" date="2021" name="PeerJ">
        <title>Extensive microbial diversity within the chicken gut microbiome revealed by metagenomics and culture.</title>
        <authorList>
            <person name="Gilroy R."/>
            <person name="Ravi A."/>
            <person name="Getino M."/>
            <person name="Pursley I."/>
            <person name="Horton D.L."/>
            <person name="Alikhan N.F."/>
            <person name="Baker D."/>
            <person name="Gharbi K."/>
            <person name="Hall N."/>
            <person name="Watson M."/>
            <person name="Adriaenssens E.M."/>
            <person name="Foster-Nyarko E."/>
            <person name="Jarju S."/>
            <person name="Secka A."/>
            <person name="Antonio M."/>
            <person name="Oren A."/>
            <person name="Chaudhuri R.R."/>
            <person name="La Ragione R."/>
            <person name="Hildebrand F."/>
            <person name="Pallen M.J."/>
        </authorList>
    </citation>
    <scope>NUCLEOTIDE SEQUENCE</scope>
    <source>
        <strain evidence="1">ChiHcolR34-3080</strain>
    </source>
</reference>
<organism evidence="1 2">
    <name type="scientific">Candidatus Faecalibacterium intestinigallinarum</name>
    <dbReference type="NCBI Taxonomy" id="2838581"/>
    <lineage>
        <taxon>Bacteria</taxon>
        <taxon>Bacillati</taxon>
        <taxon>Bacillota</taxon>
        <taxon>Clostridia</taxon>
        <taxon>Eubacteriales</taxon>
        <taxon>Oscillospiraceae</taxon>
        <taxon>Faecalibacterium</taxon>
    </lineage>
</organism>
<name>A0A9D1QB26_9FIRM</name>
<evidence type="ECO:0000313" key="2">
    <source>
        <dbReference type="Proteomes" id="UP000823933"/>
    </source>
</evidence>
<protein>
    <submittedName>
        <fullName evidence="1">Uncharacterized protein</fullName>
    </submittedName>
</protein>
<dbReference type="EMBL" id="DXHQ01000100">
    <property type="protein sequence ID" value="HIW09471.1"/>
    <property type="molecule type" value="Genomic_DNA"/>
</dbReference>
<proteinExistence type="predicted"/>
<sequence length="208" mass="21628">MLQLCEPAVQARRLSAEEFCLLARREASGFYRPRSEVLRMLAAGQAAGVCGARGEPLAAVIELPLYANVEAAGALRRFLGRQGLGRGVLLGPPVGDRDLLPALLGAVLTPAARHAGAGPLWAALEATPEAEEMLPVYLEAGLALRAVRPLSGLAPCWLFARAPRAGRADPVWVSLADRPRLAALLGRGWAAVASETTAGGTALGLCPA</sequence>
<dbReference type="AlphaFoldDB" id="A0A9D1QB26"/>
<reference evidence="1" key="2">
    <citation type="submission" date="2021-04" db="EMBL/GenBank/DDBJ databases">
        <authorList>
            <person name="Gilroy R."/>
        </authorList>
    </citation>
    <scope>NUCLEOTIDE SEQUENCE</scope>
    <source>
        <strain evidence="1">ChiHcolR34-3080</strain>
    </source>
</reference>
<gene>
    <name evidence="1" type="ORF">H9890_08755</name>
</gene>